<evidence type="ECO:0000313" key="2">
    <source>
        <dbReference type="Proteomes" id="UP000003900"/>
    </source>
</evidence>
<feature type="non-terminal residue" evidence="1">
    <location>
        <position position="78"/>
    </location>
</feature>
<reference evidence="1 2" key="1">
    <citation type="journal article" date="2012" name="J. Bacteriol.">
        <title>Genome Sequence of the Pattern-Forming Social Bacterium Paenibacillus dendritiformis C454 Chiral Morphotype.</title>
        <authorList>
            <person name="Sirota-Madi A."/>
            <person name="Olender T."/>
            <person name="Helman Y."/>
            <person name="Brainis I."/>
            <person name="Finkelshtein A."/>
            <person name="Roth D."/>
            <person name="Hagai E."/>
            <person name="Leshkowitz D."/>
            <person name="Brodsky L."/>
            <person name="Galatenko V."/>
            <person name="Nikolaev V."/>
            <person name="Gutnick D.L."/>
            <person name="Lancet D."/>
            <person name="Ben-Jacob E."/>
        </authorList>
    </citation>
    <scope>NUCLEOTIDE SEQUENCE [LARGE SCALE GENOMIC DNA]</scope>
    <source>
        <strain evidence="1 2">C454</strain>
    </source>
</reference>
<organism evidence="1 2">
    <name type="scientific">Paenibacillus dendritiformis C454</name>
    <dbReference type="NCBI Taxonomy" id="1131935"/>
    <lineage>
        <taxon>Bacteria</taxon>
        <taxon>Bacillati</taxon>
        <taxon>Bacillota</taxon>
        <taxon>Bacilli</taxon>
        <taxon>Bacillales</taxon>
        <taxon>Paenibacillaceae</taxon>
        <taxon>Paenibacillus</taxon>
    </lineage>
</organism>
<keyword evidence="2" id="KW-1185">Reference proteome</keyword>
<sequence>MPCELELLQIYIFLPLFRGFKLGMEEIDALLQESTFQQLPAIEFLHLCSNQERMNRKRLLSRPVSAHSMASAHQALHQ</sequence>
<accession>H3SNB0</accession>
<dbReference type="EMBL" id="AHKH01000127">
    <property type="protein sequence ID" value="EHQ59453.1"/>
    <property type="molecule type" value="Genomic_DNA"/>
</dbReference>
<gene>
    <name evidence="1" type="ORF">PDENDC454_25299</name>
</gene>
<dbReference type="Proteomes" id="UP000003900">
    <property type="component" value="Unassembled WGS sequence"/>
</dbReference>
<protein>
    <submittedName>
        <fullName evidence="1">Uncharacterized protein</fullName>
    </submittedName>
</protein>
<comment type="caution">
    <text evidence="1">The sequence shown here is derived from an EMBL/GenBank/DDBJ whole genome shotgun (WGS) entry which is preliminary data.</text>
</comment>
<dbReference type="AlphaFoldDB" id="H3SNB0"/>
<name>H3SNB0_9BACL</name>
<evidence type="ECO:0000313" key="1">
    <source>
        <dbReference type="EMBL" id="EHQ59453.1"/>
    </source>
</evidence>
<proteinExistence type="predicted"/>